<gene>
    <name evidence="9" type="primary">copA</name>
    <name evidence="9" type="ORF">Spa11_23440</name>
</gene>
<keyword evidence="7" id="KW-0547">Nucleotide-binding</keyword>
<evidence type="ECO:0000256" key="1">
    <source>
        <dbReference type="ARBA" id="ARBA00004370"/>
    </source>
</evidence>
<dbReference type="GO" id="GO:0030001">
    <property type="term" value="P:metal ion transport"/>
    <property type="evidence" value="ECO:0007669"/>
    <property type="project" value="UniProtKB-ARBA"/>
</dbReference>
<protein>
    <submittedName>
        <fullName evidence="9">Copper-exporting P-type ATPase A</fullName>
    </submittedName>
</protein>
<dbReference type="InterPro" id="IPR018303">
    <property type="entry name" value="ATPase_P-typ_P_site"/>
</dbReference>
<dbReference type="PROSITE" id="PS50846">
    <property type="entry name" value="HMA_2"/>
    <property type="match status" value="1"/>
</dbReference>
<dbReference type="GO" id="GO:0016887">
    <property type="term" value="F:ATP hydrolysis activity"/>
    <property type="evidence" value="ECO:0007669"/>
    <property type="project" value="InterPro"/>
</dbReference>
<feature type="transmembrane region" description="Helical" evidence="7">
    <location>
        <begin position="782"/>
        <end position="801"/>
    </location>
</feature>
<dbReference type="Proteomes" id="UP000316426">
    <property type="component" value="Chromosome"/>
</dbReference>
<dbReference type="InterPro" id="IPR023214">
    <property type="entry name" value="HAD_sf"/>
</dbReference>
<dbReference type="EMBL" id="CP036349">
    <property type="protein sequence ID" value="QDV74144.1"/>
    <property type="molecule type" value="Genomic_DNA"/>
</dbReference>
<organism evidence="9 10">
    <name type="scientific">Botrimarina mediterranea</name>
    <dbReference type="NCBI Taxonomy" id="2528022"/>
    <lineage>
        <taxon>Bacteria</taxon>
        <taxon>Pseudomonadati</taxon>
        <taxon>Planctomycetota</taxon>
        <taxon>Planctomycetia</taxon>
        <taxon>Pirellulales</taxon>
        <taxon>Lacipirellulaceae</taxon>
        <taxon>Botrimarina</taxon>
    </lineage>
</organism>
<evidence type="ECO:0000256" key="4">
    <source>
        <dbReference type="ARBA" id="ARBA00022723"/>
    </source>
</evidence>
<dbReference type="NCBIfam" id="TIGR01525">
    <property type="entry name" value="ATPase-IB_hvy"/>
    <property type="match status" value="1"/>
</dbReference>
<dbReference type="InterPro" id="IPR021993">
    <property type="entry name" value="ATPase-cat-bd"/>
</dbReference>
<evidence type="ECO:0000313" key="9">
    <source>
        <dbReference type="EMBL" id="QDV74144.1"/>
    </source>
</evidence>
<evidence type="ECO:0000256" key="2">
    <source>
        <dbReference type="ARBA" id="ARBA00006024"/>
    </source>
</evidence>
<feature type="transmembrane region" description="Helical" evidence="7">
    <location>
        <begin position="469"/>
        <end position="493"/>
    </location>
</feature>
<dbReference type="Gene3D" id="2.70.150.10">
    <property type="entry name" value="Calcium-transporting ATPase, cytoplasmic transduction domain A"/>
    <property type="match status" value="1"/>
</dbReference>
<evidence type="ECO:0000259" key="8">
    <source>
        <dbReference type="PROSITE" id="PS50846"/>
    </source>
</evidence>
<keyword evidence="7" id="KW-0067">ATP-binding</keyword>
<dbReference type="InterPro" id="IPR023298">
    <property type="entry name" value="ATPase_P-typ_TM_dom_sf"/>
</dbReference>
<dbReference type="Pfam" id="PF00122">
    <property type="entry name" value="E1-E2_ATPase"/>
    <property type="match status" value="1"/>
</dbReference>
<sequence>MNAVLDATDNETRSKSARRGCHHCGLPVPEALFIADATEQFCCSGCQVAYETIHGCGLADYYALRERFGSGHASTGRVNKRYAAYDSQSFLDKHTTEADSGLRRIEFRLEGVHCAACVWLVERLPHIAPGVVEARLSLGASRARITWDPQGVTLSTIATTLDRLGYAPHPARDGSARAAAGIAERRRLVNMAIAGALAGNNMLIATALYAGVFDGIEAQFATLFRWLSLAIGWLSLIWPGQTFFRGAWAAWRARTANLDQPIALALAIGAVAGTMNVLLDRGEVYFDSLSALVFLLLVGRFLQARQQRWAQESVGLMLSMTPDECHMVRDGVLIDESIDTLQSGDLVEVRAGELFPADGVVTQGESAIDQSLLTGESQPTPVAIGDAVCAGAQNVAATLCVRVDTVGAATRIGRLVSLVEEGLAAKPPIIQMADRIAGRFIVVVVTLAIANLAWWWSTVGLEPGIDATVALLIVACPCALGLATPLTMAVAIGSGAKRGMLIKSAAVLEKLASVGPNCPGRLFVDKTGTLTSGKMRVEAYHGDDRLRVWIAAIESESNHPIARAIVADLPSVGPEARQQVRQRQEKHGFGVTARTPVGQLLVSSPRFAAENAVAIAEHHHEIVQLGLERGMTVVLAAVDGRCEAVLWLKDQLHADSRERLQWLRDAGWRTAILSGDASGPVRLAAEAVGVDGNDAHSEMAPEEKLARVREATLAGNGVVMMVGDGVNDATSLAAADIGVAVHGGAEASLVAADVYLTEAGVGRLVELVDLSRRTLGVMRRNLAISLTYNTVAVSLAAIGWITPLAAALLMPLSSLSVLASAASLANRRSTKRE</sequence>
<dbReference type="InterPro" id="IPR059000">
    <property type="entry name" value="ATPase_P-type_domA"/>
</dbReference>
<dbReference type="CDD" id="cd00371">
    <property type="entry name" value="HMA"/>
    <property type="match status" value="1"/>
</dbReference>
<keyword evidence="6 7" id="KW-0472">Membrane</keyword>
<keyword evidence="5 7" id="KW-1133">Transmembrane helix</keyword>
<dbReference type="Pfam" id="PF00403">
    <property type="entry name" value="HMA"/>
    <property type="match status" value="1"/>
</dbReference>
<evidence type="ECO:0000256" key="7">
    <source>
        <dbReference type="RuleBase" id="RU362081"/>
    </source>
</evidence>
<keyword evidence="4 7" id="KW-0479">Metal-binding</keyword>
<proteinExistence type="inferred from homology"/>
<dbReference type="RefSeq" id="WP_261342291.1">
    <property type="nucleotide sequence ID" value="NZ_CP036349.1"/>
</dbReference>
<reference evidence="9 10" key="1">
    <citation type="submission" date="2019-02" db="EMBL/GenBank/DDBJ databases">
        <title>Deep-cultivation of Planctomycetes and their phenomic and genomic characterization uncovers novel biology.</title>
        <authorList>
            <person name="Wiegand S."/>
            <person name="Jogler M."/>
            <person name="Boedeker C."/>
            <person name="Pinto D."/>
            <person name="Vollmers J."/>
            <person name="Rivas-Marin E."/>
            <person name="Kohn T."/>
            <person name="Peeters S.H."/>
            <person name="Heuer A."/>
            <person name="Rast P."/>
            <person name="Oberbeckmann S."/>
            <person name="Bunk B."/>
            <person name="Jeske O."/>
            <person name="Meyerdierks A."/>
            <person name="Storesund J.E."/>
            <person name="Kallscheuer N."/>
            <person name="Luecker S."/>
            <person name="Lage O.M."/>
            <person name="Pohl T."/>
            <person name="Merkel B.J."/>
            <person name="Hornburger P."/>
            <person name="Mueller R.-W."/>
            <person name="Bruemmer F."/>
            <person name="Labrenz M."/>
            <person name="Spormann A.M."/>
            <person name="Op den Camp H."/>
            <person name="Overmann J."/>
            <person name="Amann R."/>
            <person name="Jetten M.S.M."/>
            <person name="Mascher T."/>
            <person name="Medema M.H."/>
            <person name="Devos D.P."/>
            <person name="Kaster A.-K."/>
            <person name="Ovreas L."/>
            <person name="Rohde M."/>
            <person name="Galperin M.Y."/>
            <person name="Jogler C."/>
        </authorList>
    </citation>
    <scope>NUCLEOTIDE SEQUENCE [LARGE SCALE GENOMIC DNA]</scope>
    <source>
        <strain evidence="9 10">Spa11</strain>
    </source>
</reference>
<dbReference type="InterPro" id="IPR023299">
    <property type="entry name" value="ATPase_P-typ_cyto_dom_N"/>
</dbReference>
<feature type="transmembrane region" description="Helical" evidence="7">
    <location>
        <begin position="436"/>
        <end position="457"/>
    </location>
</feature>
<accession>A0A518K8M4</accession>
<feature type="transmembrane region" description="Helical" evidence="7">
    <location>
        <begin position="285"/>
        <end position="302"/>
    </location>
</feature>
<comment type="subcellular location">
    <subcellularLocation>
        <location evidence="7">Cell membrane</location>
    </subcellularLocation>
    <subcellularLocation>
        <location evidence="1">Membrane</location>
    </subcellularLocation>
</comment>
<dbReference type="InterPro" id="IPR008250">
    <property type="entry name" value="ATPase_P-typ_transduc_dom_A_sf"/>
</dbReference>
<dbReference type="GO" id="GO:0046872">
    <property type="term" value="F:metal ion binding"/>
    <property type="evidence" value="ECO:0007669"/>
    <property type="project" value="UniProtKB-KW"/>
</dbReference>
<dbReference type="NCBIfam" id="TIGR01494">
    <property type="entry name" value="ATPase_P-type"/>
    <property type="match status" value="1"/>
</dbReference>
<dbReference type="NCBIfam" id="TIGR01511">
    <property type="entry name" value="ATPase-IB1_Cu"/>
    <property type="match status" value="1"/>
</dbReference>
<dbReference type="Gene3D" id="3.40.1110.10">
    <property type="entry name" value="Calcium-transporting ATPase, cytoplasmic domain N"/>
    <property type="match status" value="1"/>
</dbReference>
<keyword evidence="3 7" id="KW-0812">Transmembrane</keyword>
<dbReference type="SUPFAM" id="SSF55008">
    <property type="entry name" value="HMA, heavy metal-associated domain"/>
    <property type="match status" value="1"/>
</dbReference>
<dbReference type="Gene3D" id="3.40.50.1000">
    <property type="entry name" value="HAD superfamily/HAD-like"/>
    <property type="match status" value="1"/>
</dbReference>
<dbReference type="PANTHER" id="PTHR46594">
    <property type="entry name" value="P-TYPE CATION-TRANSPORTING ATPASE"/>
    <property type="match status" value="1"/>
</dbReference>
<dbReference type="PROSITE" id="PS00154">
    <property type="entry name" value="ATPASE_E1_E2"/>
    <property type="match status" value="1"/>
</dbReference>
<dbReference type="InterPro" id="IPR001757">
    <property type="entry name" value="P_typ_ATPase"/>
</dbReference>
<feature type="transmembrane region" description="Helical" evidence="7">
    <location>
        <begin position="188"/>
        <end position="211"/>
    </location>
</feature>
<dbReference type="InterPro" id="IPR036412">
    <property type="entry name" value="HAD-like_sf"/>
</dbReference>
<evidence type="ECO:0000256" key="5">
    <source>
        <dbReference type="ARBA" id="ARBA00022989"/>
    </source>
</evidence>
<evidence type="ECO:0000313" key="10">
    <source>
        <dbReference type="Proteomes" id="UP000316426"/>
    </source>
</evidence>
<dbReference type="SUPFAM" id="SSF81653">
    <property type="entry name" value="Calcium ATPase, transduction domain A"/>
    <property type="match status" value="1"/>
</dbReference>
<dbReference type="GO" id="GO:0005524">
    <property type="term" value="F:ATP binding"/>
    <property type="evidence" value="ECO:0007669"/>
    <property type="project" value="UniProtKB-UniRule"/>
</dbReference>
<dbReference type="KEGG" id="bmei:Spa11_23440"/>
<dbReference type="PRINTS" id="PR00120">
    <property type="entry name" value="HATPASE"/>
</dbReference>
<dbReference type="InterPro" id="IPR036163">
    <property type="entry name" value="HMA_dom_sf"/>
</dbReference>
<feature type="transmembrane region" description="Helical" evidence="7">
    <location>
        <begin position="261"/>
        <end position="279"/>
    </location>
</feature>
<dbReference type="PRINTS" id="PR00119">
    <property type="entry name" value="CATATPASE"/>
</dbReference>
<dbReference type="SUPFAM" id="SSF56784">
    <property type="entry name" value="HAD-like"/>
    <property type="match status" value="1"/>
</dbReference>
<comment type="similarity">
    <text evidence="2 7">Belongs to the cation transport ATPase (P-type) (TC 3.A.3) family. Type IB subfamily.</text>
</comment>
<name>A0A518K8M4_9BACT</name>
<dbReference type="InterPro" id="IPR027256">
    <property type="entry name" value="P-typ_ATPase_IB"/>
</dbReference>
<dbReference type="GO" id="GO:0019829">
    <property type="term" value="F:ATPase-coupled monoatomic cation transmembrane transporter activity"/>
    <property type="evidence" value="ECO:0007669"/>
    <property type="project" value="InterPro"/>
</dbReference>
<evidence type="ECO:0000256" key="6">
    <source>
        <dbReference type="ARBA" id="ARBA00023136"/>
    </source>
</evidence>
<dbReference type="AlphaFoldDB" id="A0A518K8M4"/>
<dbReference type="Pfam" id="PF12156">
    <property type="entry name" value="ATPase-cat_bd"/>
    <property type="match status" value="1"/>
</dbReference>
<feature type="transmembrane region" description="Helical" evidence="7">
    <location>
        <begin position="223"/>
        <end position="240"/>
    </location>
</feature>
<keyword evidence="7" id="KW-1003">Cell membrane</keyword>
<dbReference type="PANTHER" id="PTHR46594:SF4">
    <property type="entry name" value="P-TYPE CATION-TRANSPORTING ATPASE"/>
    <property type="match status" value="1"/>
</dbReference>
<dbReference type="SUPFAM" id="SSF81665">
    <property type="entry name" value="Calcium ATPase, transmembrane domain M"/>
    <property type="match status" value="1"/>
</dbReference>
<feature type="transmembrane region" description="Helical" evidence="7">
    <location>
        <begin position="807"/>
        <end position="825"/>
    </location>
</feature>
<keyword evidence="10" id="KW-1185">Reference proteome</keyword>
<evidence type="ECO:0000256" key="3">
    <source>
        <dbReference type="ARBA" id="ARBA00022692"/>
    </source>
</evidence>
<dbReference type="Pfam" id="PF00702">
    <property type="entry name" value="Hydrolase"/>
    <property type="match status" value="1"/>
</dbReference>
<dbReference type="GO" id="GO:0005886">
    <property type="term" value="C:plasma membrane"/>
    <property type="evidence" value="ECO:0007669"/>
    <property type="project" value="UniProtKB-SubCell"/>
</dbReference>
<dbReference type="InterPro" id="IPR006121">
    <property type="entry name" value="HMA_dom"/>
</dbReference>
<feature type="domain" description="HMA" evidence="8">
    <location>
        <begin position="103"/>
        <end position="169"/>
    </location>
</feature>
<dbReference type="Gene3D" id="3.30.70.100">
    <property type="match status" value="1"/>
</dbReference>